<dbReference type="EMBL" id="JAVDQD010000012">
    <property type="protein sequence ID" value="MDR6241822.1"/>
    <property type="molecule type" value="Genomic_DNA"/>
</dbReference>
<dbReference type="InterPro" id="IPR000595">
    <property type="entry name" value="cNMP-bd_dom"/>
</dbReference>
<feature type="domain" description="Cyclic nucleotide-binding" evidence="1">
    <location>
        <begin position="23"/>
        <end position="107"/>
    </location>
</feature>
<gene>
    <name evidence="2" type="ORF">HNQ88_004909</name>
</gene>
<dbReference type="CDD" id="cd00038">
    <property type="entry name" value="CAP_ED"/>
    <property type="match status" value="1"/>
</dbReference>
<dbReference type="InterPro" id="IPR018490">
    <property type="entry name" value="cNMP-bd_dom_sf"/>
</dbReference>
<dbReference type="InterPro" id="IPR014710">
    <property type="entry name" value="RmlC-like_jellyroll"/>
</dbReference>
<evidence type="ECO:0000313" key="2">
    <source>
        <dbReference type="EMBL" id="MDR6241822.1"/>
    </source>
</evidence>
<accession>A0AAE3XSJ7</accession>
<name>A0AAE3XSJ7_9BACT</name>
<organism evidence="2 3">
    <name type="scientific">Aureibacter tunicatorum</name>
    <dbReference type="NCBI Taxonomy" id="866807"/>
    <lineage>
        <taxon>Bacteria</taxon>
        <taxon>Pseudomonadati</taxon>
        <taxon>Bacteroidota</taxon>
        <taxon>Cytophagia</taxon>
        <taxon>Cytophagales</taxon>
        <taxon>Persicobacteraceae</taxon>
        <taxon>Aureibacter</taxon>
    </lineage>
</organism>
<dbReference type="Proteomes" id="UP001185092">
    <property type="component" value="Unassembled WGS sequence"/>
</dbReference>
<dbReference type="Gene3D" id="2.60.120.10">
    <property type="entry name" value="Jelly Rolls"/>
    <property type="match status" value="1"/>
</dbReference>
<proteinExistence type="predicted"/>
<dbReference type="SUPFAM" id="SSF51206">
    <property type="entry name" value="cAMP-binding domain-like"/>
    <property type="match status" value="1"/>
</dbReference>
<comment type="caution">
    <text evidence="2">The sequence shown here is derived from an EMBL/GenBank/DDBJ whole genome shotgun (WGS) entry which is preliminary data.</text>
</comment>
<protein>
    <submittedName>
        <fullName evidence="2">CRP-like cAMP-binding protein</fullName>
    </submittedName>
</protein>
<keyword evidence="3" id="KW-1185">Reference proteome</keyword>
<dbReference type="AlphaFoldDB" id="A0AAE3XSJ7"/>
<dbReference type="Pfam" id="PF00027">
    <property type="entry name" value="cNMP_binding"/>
    <property type="match status" value="1"/>
</dbReference>
<evidence type="ECO:0000259" key="1">
    <source>
        <dbReference type="Pfam" id="PF00027"/>
    </source>
</evidence>
<dbReference type="RefSeq" id="WP_309942946.1">
    <property type="nucleotide sequence ID" value="NZ_AP025307.1"/>
</dbReference>
<reference evidence="2" key="1">
    <citation type="submission" date="2023-07" db="EMBL/GenBank/DDBJ databases">
        <title>Genomic Encyclopedia of Type Strains, Phase IV (KMG-IV): sequencing the most valuable type-strain genomes for metagenomic binning, comparative biology and taxonomic classification.</title>
        <authorList>
            <person name="Goeker M."/>
        </authorList>
    </citation>
    <scope>NUCLEOTIDE SEQUENCE</scope>
    <source>
        <strain evidence="2">DSM 26174</strain>
    </source>
</reference>
<evidence type="ECO:0000313" key="3">
    <source>
        <dbReference type="Proteomes" id="UP001185092"/>
    </source>
</evidence>
<sequence length="181" mass="21005">MKSLYPLTDTTVSALCSQMTLLHIPKNSLLIEDNTLNRNLYFIEEGLCRSFCNFDGEEVTTWFSLEGDVTFALLPMYRNAPGFENVQALEDSVIYSIPFEKLEALYRSCIDLANWGRIIHQECVLLLQTRRIERMQKTAGERYHILLNECPELFNRVKLGYIASYLGMTQQYLSKLRSDKK</sequence>